<evidence type="ECO:0000256" key="1">
    <source>
        <dbReference type="SAM" id="MobiDB-lite"/>
    </source>
</evidence>
<feature type="compositionally biased region" description="Low complexity" evidence="1">
    <location>
        <begin position="110"/>
        <end position="122"/>
    </location>
</feature>
<protein>
    <submittedName>
        <fullName evidence="2">Sodium- and chloride-dependent betaine transporter</fullName>
    </submittedName>
</protein>
<organism evidence="2 3">
    <name type="scientific">Dissostichus eleginoides</name>
    <name type="common">Patagonian toothfish</name>
    <name type="synonym">Dissostichus amissus</name>
    <dbReference type="NCBI Taxonomy" id="100907"/>
    <lineage>
        <taxon>Eukaryota</taxon>
        <taxon>Metazoa</taxon>
        <taxon>Chordata</taxon>
        <taxon>Craniata</taxon>
        <taxon>Vertebrata</taxon>
        <taxon>Euteleostomi</taxon>
        <taxon>Actinopterygii</taxon>
        <taxon>Neopterygii</taxon>
        <taxon>Teleostei</taxon>
        <taxon>Neoteleostei</taxon>
        <taxon>Acanthomorphata</taxon>
        <taxon>Eupercaria</taxon>
        <taxon>Perciformes</taxon>
        <taxon>Notothenioidei</taxon>
        <taxon>Nototheniidae</taxon>
        <taxon>Dissostichus</taxon>
    </lineage>
</organism>
<evidence type="ECO:0000313" key="3">
    <source>
        <dbReference type="Proteomes" id="UP001228049"/>
    </source>
</evidence>
<dbReference type="AlphaFoldDB" id="A0AAD9B1M7"/>
<feature type="non-terminal residue" evidence="2">
    <location>
        <position position="131"/>
    </location>
</feature>
<sequence length="131" mass="14586">VSCSPAGLLVLYRSPVPLQVSLQVSWSSAGHLFLCRSLCRSPGPLQSFSFCPDGALFKPDQILQDHNQTRSFRTTTRPDPSEPDPQNQILQDHNQTRSSEPDPSGPQPDQILQNQILQNHNQTRSFRTGPP</sequence>
<comment type="caution">
    <text evidence="2">The sequence shown here is derived from an EMBL/GenBank/DDBJ whole genome shotgun (WGS) entry which is preliminary data.</text>
</comment>
<keyword evidence="3" id="KW-1185">Reference proteome</keyword>
<feature type="compositionally biased region" description="Polar residues" evidence="1">
    <location>
        <begin position="64"/>
        <end position="98"/>
    </location>
</feature>
<gene>
    <name evidence="2" type="ORF">KUDE01_015413</name>
</gene>
<feature type="region of interest" description="Disordered" evidence="1">
    <location>
        <begin position="61"/>
        <end position="131"/>
    </location>
</feature>
<name>A0AAD9B1M7_DISEL</name>
<reference evidence="2" key="1">
    <citation type="submission" date="2023-04" db="EMBL/GenBank/DDBJ databases">
        <title>Chromosome-level genome of Chaenocephalus aceratus.</title>
        <authorList>
            <person name="Park H."/>
        </authorList>
    </citation>
    <scope>NUCLEOTIDE SEQUENCE</scope>
    <source>
        <strain evidence="2">DE</strain>
        <tissue evidence="2">Muscle</tissue>
    </source>
</reference>
<accession>A0AAD9B1M7</accession>
<dbReference type="EMBL" id="JASDAP010000097">
    <property type="protein sequence ID" value="KAK1875640.1"/>
    <property type="molecule type" value="Genomic_DNA"/>
</dbReference>
<dbReference type="Proteomes" id="UP001228049">
    <property type="component" value="Unassembled WGS sequence"/>
</dbReference>
<proteinExistence type="predicted"/>
<evidence type="ECO:0000313" key="2">
    <source>
        <dbReference type="EMBL" id="KAK1875640.1"/>
    </source>
</evidence>